<evidence type="ECO:0000256" key="6">
    <source>
        <dbReference type="SAM" id="Phobius"/>
    </source>
</evidence>
<sequence>MATNNATSNTGTIGSSQRVPDDPLRQWEIDESHDRFQWKLAWPSDHNLHIQFAILATINAVVAVACLILILSLLRYRKVRRNPFNLYILFIAIPDFMTSFLCFLTCTFSAAKGHYYSEWMCSFQTFYLAFGFTANCWMNAVIVYEVYRLLRLSSRRERYLPPTRTQVYRQVAVVYIYATFWSLLGVWKIPFLPHDTLLLYGIACFPHEYDQARNFVNLSEWWFWAGAAWSHIQGLVSAMVAATRPQIWGAIVDCFRCVSEENRARVPSGDSWFAFRLARSFRRRSIQESAHVQGLGGIDNVSLPLGSPPLHDVIQGCGDGGDESDEEVLSLMREQEEELADGGGDRNTKPRELPSTQTEGISTEPTRS</sequence>
<keyword evidence="3 6" id="KW-1133">Transmembrane helix</keyword>
<feature type="transmembrane region" description="Helical" evidence="6">
    <location>
        <begin position="48"/>
        <end position="74"/>
    </location>
</feature>
<dbReference type="GO" id="GO:0016020">
    <property type="term" value="C:membrane"/>
    <property type="evidence" value="ECO:0007669"/>
    <property type="project" value="UniProtKB-SubCell"/>
</dbReference>
<feature type="transmembrane region" description="Helical" evidence="6">
    <location>
        <begin position="86"/>
        <end position="111"/>
    </location>
</feature>
<dbReference type="Gene3D" id="1.20.1070.10">
    <property type="entry name" value="Rhodopsin 7-helix transmembrane proteins"/>
    <property type="match status" value="1"/>
</dbReference>
<feature type="compositionally biased region" description="Polar residues" evidence="5">
    <location>
        <begin position="1"/>
        <end position="18"/>
    </location>
</feature>
<dbReference type="EMBL" id="CAICTM010001785">
    <property type="protein sequence ID" value="CAB9526159.1"/>
    <property type="molecule type" value="Genomic_DNA"/>
</dbReference>
<keyword evidence="9" id="KW-1185">Reference proteome</keyword>
<dbReference type="OrthoDB" id="48325at2759"/>
<dbReference type="InterPro" id="IPR017452">
    <property type="entry name" value="GPCR_Rhodpsn_7TM"/>
</dbReference>
<feature type="transmembrane region" description="Helical" evidence="6">
    <location>
        <begin position="126"/>
        <end position="147"/>
    </location>
</feature>
<dbReference type="AlphaFoldDB" id="A0A9N8EVA9"/>
<protein>
    <recommendedName>
        <fullName evidence="7">G-protein coupled receptors family 1 profile domain-containing protein</fullName>
    </recommendedName>
</protein>
<feature type="compositionally biased region" description="Polar residues" evidence="5">
    <location>
        <begin position="354"/>
        <end position="368"/>
    </location>
</feature>
<comment type="subcellular location">
    <subcellularLocation>
        <location evidence="1">Membrane</location>
    </subcellularLocation>
</comment>
<proteinExistence type="predicted"/>
<evidence type="ECO:0000313" key="9">
    <source>
        <dbReference type="Proteomes" id="UP001153069"/>
    </source>
</evidence>
<feature type="region of interest" description="Disordered" evidence="5">
    <location>
        <begin position="335"/>
        <end position="368"/>
    </location>
</feature>
<dbReference type="Proteomes" id="UP001153069">
    <property type="component" value="Unassembled WGS sequence"/>
</dbReference>
<organism evidence="8 9">
    <name type="scientific">Seminavis robusta</name>
    <dbReference type="NCBI Taxonomy" id="568900"/>
    <lineage>
        <taxon>Eukaryota</taxon>
        <taxon>Sar</taxon>
        <taxon>Stramenopiles</taxon>
        <taxon>Ochrophyta</taxon>
        <taxon>Bacillariophyta</taxon>
        <taxon>Bacillariophyceae</taxon>
        <taxon>Bacillariophycidae</taxon>
        <taxon>Naviculales</taxon>
        <taxon>Naviculaceae</taxon>
        <taxon>Seminavis</taxon>
    </lineage>
</organism>
<evidence type="ECO:0000256" key="2">
    <source>
        <dbReference type="ARBA" id="ARBA00022692"/>
    </source>
</evidence>
<evidence type="ECO:0000256" key="5">
    <source>
        <dbReference type="SAM" id="MobiDB-lite"/>
    </source>
</evidence>
<evidence type="ECO:0000256" key="1">
    <source>
        <dbReference type="ARBA" id="ARBA00004370"/>
    </source>
</evidence>
<evidence type="ECO:0000259" key="7">
    <source>
        <dbReference type="PROSITE" id="PS50262"/>
    </source>
</evidence>
<evidence type="ECO:0000256" key="4">
    <source>
        <dbReference type="ARBA" id="ARBA00023136"/>
    </source>
</evidence>
<keyword evidence="4 6" id="KW-0472">Membrane</keyword>
<evidence type="ECO:0000313" key="8">
    <source>
        <dbReference type="EMBL" id="CAB9526159.1"/>
    </source>
</evidence>
<dbReference type="SUPFAM" id="SSF81321">
    <property type="entry name" value="Family A G protein-coupled receptor-like"/>
    <property type="match status" value="1"/>
</dbReference>
<gene>
    <name evidence="8" type="ORF">SEMRO_1787_G297500.1</name>
</gene>
<feature type="transmembrane region" description="Helical" evidence="6">
    <location>
        <begin position="167"/>
        <end position="187"/>
    </location>
</feature>
<comment type="caution">
    <text evidence="8">The sequence shown here is derived from an EMBL/GenBank/DDBJ whole genome shotgun (WGS) entry which is preliminary data.</text>
</comment>
<accession>A0A9N8EVA9</accession>
<feature type="compositionally biased region" description="Basic and acidic residues" evidence="5">
    <location>
        <begin position="343"/>
        <end position="352"/>
    </location>
</feature>
<keyword evidence="2 6" id="KW-0812">Transmembrane</keyword>
<name>A0A9N8EVA9_9STRA</name>
<feature type="domain" description="G-protein coupled receptors family 1 profile" evidence="7">
    <location>
        <begin position="65"/>
        <end position="183"/>
    </location>
</feature>
<feature type="region of interest" description="Disordered" evidence="5">
    <location>
        <begin position="1"/>
        <end position="21"/>
    </location>
</feature>
<dbReference type="PROSITE" id="PS50262">
    <property type="entry name" value="G_PROTEIN_RECEP_F1_2"/>
    <property type="match status" value="1"/>
</dbReference>
<evidence type="ECO:0000256" key="3">
    <source>
        <dbReference type="ARBA" id="ARBA00022989"/>
    </source>
</evidence>
<reference evidence="8" key="1">
    <citation type="submission" date="2020-06" db="EMBL/GenBank/DDBJ databases">
        <authorList>
            <consortium name="Plant Systems Biology data submission"/>
        </authorList>
    </citation>
    <scope>NUCLEOTIDE SEQUENCE</scope>
    <source>
        <strain evidence="8">D6</strain>
    </source>
</reference>